<feature type="region of interest" description="Disordered" evidence="1">
    <location>
        <begin position="137"/>
        <end position="156"/>
    </location>
</feature>
<evidence type="ECO:0000313" key="3">
    <source>
        <dbReference type="Proteomes" id="UP000016932"/>
    </source>
</evidence>
<feature type="region of interest" description="Disordered" evidence="1">
    <location>
        <begin position="195"/>
        <end position="253"/>
    </location>
</feature>
<proteinExistence type="predicted"/>
<feature type="compositionally biased region" description="Acidic residues" evidence="1">
    <location>
        <begin position="208"/>
        <end position="221"/>
    </location>
</feature>
<sequence>MLYDNDTTSDAVWKTLWAEIEPKLEHGPRAKLRRHQIEERLARCKTSATNNYTETPIIVETCGDPVGFVSHSIDLPHSALYIYARRTFSGWPLSLTALFHIHYDLWYSITIRAHGNDVLFTTILKLLKYRRSQLFTRTQSRNSRTSNQHTQPPKNLTEAHKMTLPVSNDALTSAIATGAGRITEDVYERGKRIVKGGSSKKKKRERELEEWTADNEDWEDENYARQDALDAREDALDAKEDRLHDKKHGYYYR</sequence>
<dbReference type="AlphaFoldDB" id="M3AJC4"/>
<dbReference type="RefSeq" id="XP_007931398.1">
    <property type="nucleotide sequence ID" value="XM_007933207.1"/>
</dbReference>
<protein>
    <submittedName>
        <fullName evidence="2">Uncharacterized protein</fullName>
    </submittedName>
</protein>
<accession>M3AJC4</accession>
<name>M3AJC4_PSEFD</name>
<keyword evidence="3" id="KW-1185">Reference proteome</keyword>
<organism evidence="2 3">
    <name type="scientific">Pseudocercospora fijiensis (strain CIRAD86)</name>
    <name type="common">Black leaf streak disease fungus</name>
    <name type="synonym">Mycosphaerella fijiensis</name>
    <dbReference type="NCBI Taxonomy" id="383855"/>
    <lineage>
        <taxon>Eukaryota</taxon>
        <taxon>Fungi</taxon>
        <taxon>Dikarya</taxon>
        <taxon>Ascomycota</taxon>
        <taxon>Pezizomycotina</taxon>
        <taxon>Dothideomycetes</taxon>
        <taxon>Dothideomycetidae</taxon>
        <taxon>Mycosphaerellales</taxon>
        <taxon>Mycosphaerellaceae</taxon>
        <taxon>Pseudocercospora</taxon>
    </lineage>
</organism>
<reference evidence="2 3" key="1">
    <citation type="journal article" date="2012" name="PLoS Pathog.">
        <title>Diverse lifestyles and strategies of plant pathogenesis encoded in the genomes of eighteen Dothideomycetes fungi.</title>
        <authorList>
            <person name="Ohm R.A."/>
            <person name="Feau N."/>
            <person name="Henrissat B."/>
            <person name="Schoch C.L."/>
            <person name="Horwitz B.A."/>
            <person name="Barry K.W."/>
            <person name="Condon B.J."/>
            <person name="Copeland A.C."/>
            <person name="Dhillon B."/>
            <person name="Glaser F."/>
            <person name="Hesse C.N."/>
            <person name="Kosti I."/>
            <person name="LaButti K."/>
            <person name="Lindquist E.A."/>
            <person name="Lucas S."/>
            <person name="Salamov A.A."/>
            <person name="Bradshaw R.E."/>
            <person name="Ciuffetti L."/>
            <person name="Hamelin R.C."/>
            <person name="Kema G.H.J."/>
            <person name="Lawrence C."/>
            <person name="Scott J.A."/>
            <person name="Spatafora J.W."/>
            <person name="Turgeon B.G."/>
            <person name="de Wit P.J.G.M."/>
            <person name="Zhong S."/>
            <person name="Goodwin S.B."/>
            <person name="Grigoriev I.V."/>
        </authorList>
    </citation>
    <scope>NUCLEOTIDE SEQUENCE [LARGE SCALE GENOMIC DNA]</scope>
    <source>
        <strain evidence="2 3">CIRAD86</strain>
    </source>
</reference>
<gene>
    <name evidence="2" type="ORF">MYCFIDRAFT_179100</name>
</gene>
<dbReference type="GeneID" id="19334056"/>
<feature type="compositionally biased region" description="Basic residues" evidence="1">
    <location>
        <begin position="195"/>
        <end position="204"/>
    </location>
</feature>
<feature type="compositionally biased region" description="Basic and acidic residues" evidence="1">
    <location>
        <begin position="222"/>
        <end position="244"/>
    </location>
</feature>
<dbReference type="VEuPathDB" id="FungiDB:MYCFIDRAFT_179100"/>
<dbReference type="KEGG" id="pfj:MYCFIDRAFT_179100"/>
<evidence type="ECO:0000256" key="1">
    <source>
        <dbReference type="SAM" id="MobiDB-lite"/>
    </source>
</evidence>
<feature type="compositionally biased region" description="Polar residues" evidence="1">
    <location>
        <begin position="137"/>
        <end position="154"/>
    </location>
</feature>
<dbReference type="EMBL" id="KB446564">
    <property type="protein sequence ID" value="EME77582.1"/>
    <property type="molecule type" value="Genomic_DNA"/>
</dbReference>
<dbReference type="Proteomes" id="UP000016932">
    <property type="component" value="Unassembled WGS sequence"/>
</dbReference>
<dbReference type="HOGENOM" id="CLU_1098895_0_0_1"/>
<evidence type="ECO:0000313" key="2">
    <source>
        <dbReference type="EMBL" id="EME77582.1"/>
    </source>
</evidence>